<proteinExistence type="predicted"/>
<protein>
    <submittedName>
        <fullName evidence="1">Uncharacterized protein</fullName>
    </submittedName>
</protein>
<gene>
    <name evidence="1" type="ORF">C8E99_2797</name>
</gene>
<comment type="caution">
    <text evidence="1">The sequence shown here is derived from an EMBL/GenBank/DDBJ whole genome shotgun (WGS) entry which is preliminary data.</text>
</comment>
<dbReference type="AlphaFoldDB" id="A0A3D9LES9"/>
<keyword evidence="2" id="KW-1185">Reference proteome</keyword>
<accession>A0A3D9LES9</accession>
<evidence type="ECO:0000313" key="2">
    <source>
        <dbReference type="Proteomes" id="UP000256727"/>
    </source>
</evidence>
<reference evidence="1 2" key="1">
    <citation type="submission" date="2018-07" db="EMBL/GenBank/DDBJ databases">
        <title>Sequencing the genomes of 1000 actinobacteria strains.</title>
        <authorList>
            <person name="Klenk H.-P."/>
        </authorList>
    </citation>
    <scope>NUCLEOTIDE SEQUENCE [LARGE SCALE GENOMIC DNA]</scope>
    <source>
        <strain evidence="1 2">DSM 14442</strain>
    </source>
</reference>
<dbReference type="EMBL" id="QREH01000001">
    <property type="protein sequence ID" value="REE04939.1"/>
    <property type="molecule type" value="Genomic_DNA"/>
</dbReference>
<dbReference type="Proteomes" id="UP000256727">
    <property type="component" value="Unassembled WGS sequence"/>
</dbReference>
<evidence type="ECO:0000313" key="1">
    <source>
        <dbReference type="EMBL" id="REE04939.1"/>
    </source>
</evidence>
<organism evidence="1 2">
    <name type="scientific">Citricoccus muralis</name>
    <dbReference type="NCBI Taxonomy" id="169134"/>
    <lineage>
        <taxon>Bacteria</taxon>
        <taxon>Bacillati</taxon>
        <taxon>Actinomycetota</taxon>
        <taxon>Actinomycetes</taxon>
        <taxon>Micrococcales</taxon>
        <taxon>Micrococcaceae</taxon>
        <taxon>Citricoccus</taxon>
    </lineage>
</organism>
<sequence length="125" mass="11498">MIRAGFTHGRAAFFRVAAPAGPGVPALPDDGRVTEAVGAAAPVVAVLEAAGAVVEAAGAADAAVGVAEPAEAVAAAVEAALPEAGAPPMRVLAGAGAPPIRFFGGAASPVPVAGASGAGADGVVA</sequence>
<name>A0A3D9LES9_9MICC</name>